<feature type="region of interest" description="Disordered" evidence="1">
    <location>
        <begin position="431"/>
        <end position="460"/>
    </location>
</feature>
<name>A0A7J6L5M9_PEROL</name>
<feature type="region of interest" description="Disordered" evidence="1">
    <location>
        <begin position="599"/>
        <end position="619"/>
    </location>
</feature>
<dbReference type="Proteomes" id="UP000570595">
    <property type="component" value="Unassembled WGS sequence"/>
</dbReference>
<feature type="compositionally biased region" description="Basic and acidic residues" evidence="1">
    <location>
        <begin position="24"/>
        <end position="36"/>
    </location>
</feature>
<proteinExistence type="predicted"/>
<evidence type="ECO:0000256" key="1">
    <source>
        <dbReference type="SAM" id="MobiDB-lite"/>
    </source>
</evidence>
<feature type="region of interest" description="Disordered" evidence="1">
    <location>
        <begin position="1"/>
        <end position="122"/>
    </location>
</feature>
<reference evidence="2 3" key="1">
    <citation type="submission" date="2020-04" db="EMBL/GenBank/DDBJ databases">
        <title>Perkinsus olseni comparative genomics.</title>
        <authorList>
            <person name="Bogema D.R."/>
        </authorList>
    </citation>
    <scope>NUCLEOTIDE SEQUENCE [LARGE SCALE GENOMIC DNA]</scope>
    <source>
        <strain evidence="2">ATCC PRA-179</strain>
    </source>
</reference>
<gene>
    <name evidence="2" type="ORF">FOZ61_008240</name>
</gene>
<dbReference type="Pfam" id="PF07004">
    <property type="entry name" value="SHIPPO-rpt"/>
    <property type="match status" value="4"/>
</dbReference>
<dbReference type="OrthoDB" id="429991at2759"/>
<dbReference type="InterPro" id="IPR010736">
    <property type="entry name" value="SHIPPO-rpt"/>
</dbReference>
<dbReference type="PANTHER" id="PTHR21580">
    <property type="entry name" value="SHIPPO-1-RELATED"/>
    <property type="match status" value="1"/>
</dbReference>
<dbReference type="InterPro" id="IPR051291">
    <property type="entry name" value="CIMAP"/>
</dbReference>
<evidence type="ECO:0000313" key="2">
    <source>
        <dbReference type="EMBL" id="KAF4654492.1"/>
    </source>
</evidence>
<sequence>MAEPSVDGPLPNLSDLWGPSPRGDGVEEVHQGEPDKTQQQPLGALDSLFAEKGPSTQDDEKKRETREDQGSLPEEIPQQIATTDIEPREANTIVPEGSAPPAGRVLAGEGTAAVQKPPTPPTGPVIVEEASTAVQGASVPLTDPVVAGEGTTVVQEATTTSLTTENCAPCQSPGVPSKVMSGSESCPTFKYDKMRRPGEKGHPRALVEGPWATVDISRINVEKHKSQRTYFSSPTIGRGRRHLIRKEHRDAARRILEEYRSEKSERLRSGAVEGNEGWWQKQEAEKADLLTEQRRLRTEVSELKKRVYQLRKALSSSVEVLKAKDVEIDSLRALLRPLPPTGWDVALAVCALAEMTGSTPLLQHMSPYKASPKWTIKGEGCVEAQKRLDRHANDAPGPGKYDVIGKVDQTSKFKCIARPCSFGSASRFADDRKRPISAPATGRDKSEVEPGPGAYYPPSDFSSKPYDSQVSISFGTGGRLFPKCMERLARNAPGPGIYEVRNKNNQGSATMTEKAIAVAGRHDWYYDKDIIATRGKPGPGAYNLDLKPDEPCMKFGTSKRPPIYRISSKGQPGPGAYDVKSTLAGLEYSFTGSSKYGGALFTPNDGAGGPQLSQPTQFG</sequence>
<accession>A0A7J6L5M9</accession>
<protein>
    <submittedName>
        <fullName evidence="2">Uncharacterized protein</fullName>
    </submittedName>
</protein>
<dbReference type="EMBL" id="JABAHT010000532">
    <property type="protein sequence ID" value="KAF4654492.1"/>
    <property type="molecule type" value="Genomic_DNA"/>
</dbReference>
<evidence type="ECO:0000313" key="3">
    <source>
        <dbReference type="Proteomes" id="UP000570595"/>
    </source>
</evidence>
<feature type="compositionally biased region" description="Basic and acidic residues" evidence="1">
    <location>
        <begin position="58"/>
        <end position="69"/>
    </location>
</feature>
<dbReference type="AlphaFoldDB" id="A0A7J6L5M9"/>
<organism evidence="2 3">
    <name type="scientific">Perkinsus olseni</name>
    <name type="common">Perkinsus atlanticus</name>
    <dbReference type="NCBI Taxonomy" id="32597"/>
    <lineage>
        <taxon>Eukaryota</taxon>
        <taxon>Sar</taxon>
        <taxon>Alveolata</taxon>
        <taxon>Perkinsozoa</taxon>
        <taxon>Perkinsea</taxon>
        <taxon>Perkinsida</taxon>
        <taxon>Perkinsidae</taxon>
        <taxon>Perkinsus</taxon>
    </lineage>
</organism>
<comment type="caution">
    <text evidence="2">The sequence shown here is derived from an EMBL/GenBank/DDBJ whole genome shotgun (WGS) entry which is preliminary data.</text>
</comment>